<evidence type="ECO:0000256" key="5">
    <source>
        <dbReference type="RuleBase" id="RU367115"/>
    </source>
</evidence>
<keyword evidence="5" id="KW-0833">Ubl conjugation pathway</keyword>
<evidence type="ECO:0000259" key="6">
    <source>
        <dbReference type="PROSITE" id="PS50089"/>
    </source>
</evidence>
<dbReference type="SMART" id="SM00184">
    <property type="entry name" value="RING"/>
    <property type="match status" value="1"/>
</dbReference>
<keyword evidence="1 5" id="KW-0479">Metal-binding</keyword>
<comment type="catalytic activity">
    <reaction evidence="5">
        <text>S-ubiquitinyl-[E2 ubiquitin-conjugating enzyme]-L-cysteine + [acceptor protein]-L-lysine = [E2 ubiquitin-conjugating enzyme]-L-cysteine + N(6)-ubiquitinyl-[acceptor protein]-L-lysine.</text>
        <dbReference type="EC" id="2.3.2.27"/>
    </reaction>
</comment>
<dbReference type="Pfam" id="PF02825">
    <property type="entry name" value="WWE"/>
    <property type="match status" value="1"/>
</dbReference>
<dbReference type="AlphaFoldDB" id="A0A8S1DAM9"/>
<name>A0A8S1DAM9_9INSE</name>
<comment type="domain">
    <text evidence="5">The WWE domain mediates non-covalent poly(ADP-ribose)-binding.</text>
</comment>
<dbReference type="InterPro" id="IPR037197">
    <property type="entry name" value="WWE_dom_sf"/>
</dbReference>
<keyword evidence="3 5" id="KW-0862">Zinc</keyword>
<evidence type="ECO:0000256" key="1">
    <source>
        <dbReference type="ARBA" id="ARBA00022723"/>
    </source>
</evidence>
<dbReference type="SUPFAM" id="SSF57850">
    <property type="entry name" value="RING/U-box"/>
    <property type="match status" value="1"/>
</dbReference>
<dbReference type="InterPro" id="IPR004170">
    <property type="entry name" value="WWE_dom"/>
</dbReference>
<dbReference type="InterPro" id="IPR027370">
    <property type="entry name" value="Znf-RING_euk"/>
</dbReference>
<dbReference type="EMBL" id="CADEPI010000149">
    <property type="protein sequence ID" value="CAB3377648.1"/>
    <property type="molecule type" value="Genomic_DNA"/>
</dbReference>
<proteinExistence type="predicted"/>
<dbReference type="Pfam" id="PF13445">
    <property type="entry name" value="zf-RING_UBOX"/>
    <property type="match status" value="1"/>
</dbReference>
<dbReference type="PANTHER" id="PTHR13417">
    <property type="entry name" value="E3 UBIQUITIN-PROTEIN LIGASE RNF146"/>
    <property type="match status" value="1"/>
</dbReference>
<comment type="caution">
    <text evidence="7">The sequence shown here is derived from an EMBL/GenBank/DDBJ whole genome shotgun (WGS) entry which is preliminary data.</text>
</comment>
<dbReference type="InterPro" id="IPR013083">
    <property type="entry name" value="Znf_RING/FYVE/PHD"/>
</dbReference>
<feature type="domain" description="RING-type" evidence="6">
    <location>
        <begin position="53"/>
        <end position="89"/>
    </location>
</feature>
<keyword evidence="5" id="KW-0808">Transferase</keyword>
<evidence type="ECO:0000256" key="3">
    <source>
        <dbReference type="ARBA" id="ARBA00022833"/>
    </source>
</evidence>
<keyword evidence="2 4" id="KW-0863">Zinc-finger</keyword>
<dbReference type="EC" id="2.3.2.27" evidence="5"/>
<dbReference type="GO" id="GO:0005634">
    <property type="term" value="C:nucleus"/>
    <property type="evidence" value="ECO:0007669"/>
    <property type="project" value="TreeGrafter"/>
</dbReference>
<keyword evidence="8" id="KW-1185">Reference proteome</keyword>
<sequence length="197" mass="22337">MATFLDEPWALRTMSDDRVCANTFNMARILTDVDKDIVSLEDQEGDVDYDTRCPICLLALEMPLRLPCCGHLFCFDCIWGRINRCAMCRAYLPLDFWDTPEDFLSCPLPEPVTKFSWIFKTRSGWWRFTPRQEQLIRRALSSGVPQLKLTIAGEEATLYFKSLLIKQNFKVGALSIARNGSFDALGVAGLKLSPASP</sequence>
<dbReference type="OrthoDB" id="10065815at2759"/>
<dbReference type="GO" id="GO:0005829">
    <property type="term" value="C:cytosol"/>
    <property type="evidence" value="ECO:0007669"/>
    <property type="project" value="UniProtKB-SubCell"/>
</dbReference>
<comment type="subcellular location">
    <subcellularLocation>
        <location evidence="5">Cytoplasm</location>
        <location evidence="5">Cytosol</location>
    </subcellularLocation>
</comment>
<evidence type="ECO:0000313" key="7">
    <source>
        <dbReference type="EMBL" id="CAB3377648.1"/>
    </source>
</evidence>
<protein>
    <recommendedName>
        <fullName evidence="5">E3 ubiquitin-protein ligase</fullName>
        <ecNumber evidence="5">2.3.2.27</ecNumber>
    </recommendedName>
</protein>
<reference evidence="7 8" key="1">
    <citation type="submission" date="2020-04" db="EMBL/GenBank/DDBJ databases">
        <authorList>
            <person name="Alioto T."/>
            <person name="Alioto T."/>
            <person name="Gomez Garrido J."/>
        </authorList>
    </citation>
    <scope>NUCLEOTIDE SEQUENCE [LARGE SCALE GENOMIC DNA]</scope>
</reference>
<dbReference type="GO" id="GO:0008270">
    <property type="term" value="F:zinc ion binding"/>
    <property type="evidence" value="ECO:0007669"/>
    <property type="project" value="UniProtKB-UniRule"/>
</dbReference>
<dbReference type="Gene3D" id="3.30.720.50">
    <property type="match status" value="1"/>
</dbReference>
<gene>
    <name evidence="7" type="ORF">CLODIP_2_CD13623</name>
</gene>
<keyword evidence="5" id="KW-0963">Cytoplasm</keyword>
<dbReference type="PROSITE" id="PS00518">
    <property type="entry name" value="ZF_RING_1"/>
    <property type="match status" value="1"/>
</dbReference>
<dbReference type="InterPro" id="IPR001841">
    <property type="entry name" value="Znf_RING"/>
</dbReference>
<dbReference type="GO" id="GO:0006511">
    <property type="term" value="P:ubiquitin-dependent protein catabolic process"/>
    <property type="evidence" value="ECO:0007669"/>
    <property type="project" value="UniProtKB-UniRule"/>
</dbReference>
<dbReference type="Proteomes" id="UP000494165">
    <property type="component" value="Unassembled WGS sequence"/>
</dbReference>
<organism evidence="7 8">
    <name type="scientific">Cloeon dipterum</name>
    <dbReference type="NCBI Taxonomy" id="197152"/>
    <lineage>
        <taxon>Eukaryota</taxon>
        <taxon>Metazoa</taxon>
        <taxon>Ecdysozoa</taxon>
        <taxon>Arthropoda</taxon>
        <taxon>Hexapoda</taxon>
        <taxon>Insecta</taxon>
        <taxon>Pterygota</taxon>
        <taxon>Palaeoptera</taxon>
        <taxon>Ephemeroptera</taxon>
        <taxon>Pisciforma</taxon>
        <taxon>Baetidae</taxon>
        <taxon>Cloeon</taxon>
    </lineage>
</organism>
<dbReference type="InterPro" id="IPR033509">
    <property type="entry name" value="RNF146"/>
</dbReference>
<evidence type="ECO:0000256" key="4">
    <source>
        <dbReference type="PROSITE-ProRule" id="PRU00175"/>
    </source>
</evidence>
<accession>A0A8S1DAM9</accession>
<dbReference type="PROSITE" id="PS50089">
    <property type="entry name" value="ZF_RING_2"/>
    <property type="match status" value="1"/>
</dbReference>
<dbReference type="GO" id="GO:0072572">
    <property type="term" value="F:poly-ADP-D-ribose binding"/>
    <property type="evidence" value="ECO:0007669"/>
    <property type="project" value="UniProtKB-UniRule"/>
</dbReference>
<dbReference type="InterPro" id="IPR017907">
    <property type="entry name" value="Znf_RING_CS"/>
</dbReference>
<dbReference type="GO" id="GO:0061630">
    <property type="term" value="F:ubiquitin protein ligase activity"/>
    <property type="evidence" value="ECO:0007669"/>
    <property type="project" value="UniProtKB-UniRule"/>
</dbReference>
<dbReference type="GO" id="GO:0016055">
    <property type="term" value="P:Wnt signaling pathway"/>
    <property type="evidence" value="ECO:0007669"/>
    <property type="project" value="InterPro"/>
</dbReference>
<dbReference type="Gene3D" id="3.30.40.10">
    <property type="entry name" value="Zinc/RING finger domain, C3HC4 (zinc finger)"/>
    <property type="match status" value="1"/>
</dbReference>
<dbReference type="SUPFAM" id="SSF117839">
    <property type="entry name" value="WWE domain"/>
    <property type="match status" value="1"/>
</dbReference>
<comment type="PTM">
    <text evidence="5">Ubiquitinated; autoubiquitinated.</text>
</comment>
<dbReference type="GO" id="GO:0051865">
    <property type="term" value="P:protein autoubiquitination"/>
    <property type="evidence" value="ECO:0007669"/>
    <property type="project" value="UniProtKB-UniRule"/>
</dbReference>
<comment type="pathway">
    <text evidence="5">Protein modification; protein ubiquitination.</text>
</comment>
<comment type="function">
    <text evidence="5">E3 ubiquitin-protein ligase that specifically binds poly-ADP-ribosylated proteins and mediates their ubiquitination and subsequent degradation.</text>
</comment>
<evidence type="ECO:0000313" key="8">
    <source>
        <dbReference type="Proteomes" id="UP000494165"/>
    </source>
</evidence>
<evidence type="ECO:0000256" key="2">
    <source>
        <dbReference type="ARBA" id="ARBA00022771"/>
    </source>
</evidence>
<dbReference type="PANTHER" id="PTHR13417:SF2">
    <property type="entry name" value="E3 UBIQUITIN-PROTEIN LIGASE RNF146"/>
    <property type="match status" value="1"/>
</dbReference>